<dbReference type="Proteomes" id="UP000199069">
    <property type="component" value="Unassembled WGS sequence"/>
</dbReference>
<feature type="region of interest" description="Disordered" evidence="1">
    <location>
        <begin position="77"/>
        <end position="100"/>
    </location>
</feature>
<dbReference type="STRING" id="5286.A0A0K3CJU8"/>
<dbReference type="EMBL" id="CWKI01000009">
    <property type="protein sequence ID" value="CTR09213.1"/>
    <property type="molecule type" value="Genomic_DNA"/>
</dbReference>
<evidence type="ECO:0000313" key="2">
    <source>
        <dbReference type="EMBL" id="CTR09213.1"/>
    </source>
</evidence>
<organism evidence="2 4">
    <name type="scientific">Rhodotorula toruloides</name>
    <name type="common">Yeast</name>
    <name type="synonym">Rhodosporidium toruloides</name>
    <dbReference type="NCBI Taxonomy" id="5286"/>
    <lineage>
        <taxon>Eukaryota</taxon>
        <taxon>Fungi</taxon>
        <taxon>Dikarya</taxon>
        <taxon>Basidiomycota</taxon>
        <taxon>Pucciniomycotina</taxon>
        <taxon>Microbotryomycetes</taxon>
        <taxon>Sporidiobolales</taxon>
        <taxon>Sporidiobolaceae</taxon>
        <taxon>Rhodotorula</taxon>
    </lineage>
</organism>
<proteinExistence type="predicted"/>
<dbReference type="OrthoDB" id="3224367at2759"/>
<feature type="region of interest" description="Disordered" evidence="1">
    <location>
        <begin position="256"/>
        <end position="282"/>
    </location>
</feature>
<evidence type="ECO:0000313" key="4">
    <source>
        <dbReference type="Proteomes" id="UP000199069"/>
    </source>
</evidence>
<feature type="compositionally biased region" description="Acidic residues" evidence="1">
    <location>
        <begin position="78"/>
        <end position="90"/>
    </location>
</feature>
<dbReference type="EMBL" id="LCTV02000009">
    <property type="protein sequence ID" value="PRQ72825.1"/>
    <property type="molecule type" value="Genomic_DNA"/>
</dbReference>
<sequence>MLAEDSFDLLNLFPAASTSSAQPVALPASSLAFIGPLPDSSLIHHALNHLRAGEAPDYLSDDREGLSEKALGKRREYEVEEDLEAEEEGDGPLRTAPKQSRRVLILTPEREALREELAREPDVSLFGMRRDGETTRLLDIIDIRYLPTSAHLTYFLATAYVSSDPAAQDAYAAYAETGAKNRLDPSCLPYAPTLVILHDPSEYLDEPANASAGVAAYGSIIAHFVSAFSGLSSPPPRLVLFDPLASPLSTHILPAHLRSSRKGKKRSHDADETGNSAPVEAEERDMIPLRRIIESFFDWVGEAEELPSLGPAYQGRETHAFLLTCRPSPRTAARLPPKQAQSIGLEYRLHRLGDDDPDGEEEGSVRIEVVT</sequence>
<reference evidence="2 4" key="1">
    <citation type="submission" date="2015-07" db="EMBL/GenBank/DDBJ databases">
        <authorList>
            <person name="Cajimat M.N.B."/>
            <person name="Milazzo M.L."/>
            <person name="Fulhorst C.F."/>
        </authorList>
    </citation>
    <scope>NUCLEOTIDE SEQUENCE [LARGE SCALE GENOMIC DNA]</scope>
    <source>
        <strain evidence="2">Single colony</strain>
    </source>
</reference>
<dbReference type="OMA" id="YQGRETH"/>
<accession>A0A0K3CJU8</accession>
<feature type="compositionally biased region" description="Basic residues" evidence="1">
    <location>
        <begin position="258"/>
        <end position="267"/>
    </location>
</feature>
<name>A0A0K3CJU8_RHOTO</name>
<evidence type="ECO:0000313" key="5">
    <source>
        <dbReference type="Proteomes" id="UP000239560"/>
    </source>
</evidence>
<dbReference type="Proteomes" id="UP000239560">
    <property type="component" value="Unassembled WGS sequence"/>
</dbReference>
<gene>
    <name evidence="2" type="primary">FGENESH: predicted gene_9.420</name>
    <name evidence="3" type="ORF">AAT19DRAFT_16749</name>
    <name evidence="2" type="ORF">BN2166_0050740</name>
</gene>
<evidence type="ECO:0000313" key="3">
    <source>
        <dbReference type="EMBL" id="PRQ72825.1"/>
    </source>
</evidence>
<evidence type="ECO:0000256" key="1">
    <source>
        <dbReference type="SAM" id="MobiDB-lite"/>
    </source>
</evidence>
<dbReference type="AlphaFoldDB" id="A0A0K3CJU8"/>
<reference evidence="3 5" key="2">
    <citation type="journal article" date="2018" name="Elife">
        <title>Functional genomics of lipid metabolism in the oleaginous yeast Rhodosporidium toruloides.</title>
        <authorList>
            <person name="Coradetti S.T."/>
            <person name="Pinel D."/>
            <person name="Geiselman G."/>
            <person name="Ito M."/>
            <person name="Mondo S."/>
            <person name="Reilly M.C."/>
            <person name="Cheng Y.F."/>
            <person name="Bauer S."/>
            <person name="Grigoriev I."/>
            <person name="Gladden J.M."/>
            <person name="Simmons B.A."/>
            <person name="Brem R."/>
            <person name="Arkin A.P."/>
            <person name="Skerker J.M."/>
        </authorList>
    </citation>
    <scope>NUCLEOTIDE SEQUENCE [LARGE SCALE GENOMIC DNA]</scope>
    <source>
        <strain evidence="3 5">NBRC 0880</strain>
    </source>
</reference>
<keyword evidence="4" id="KW-1185">Reference proteome</keyword>
<protein>
    <submittedName>
        <fullName evidence="2 3">AMP-binding domain-containing protein</fullName>
    </submittedName>
</protein>